<dbReference type="SMART" id="SM00822">
    <property type="entry name" value="PKS_KR"/>
    <property type="match status" value="1"/>
</dbReference>
<keyword evidence="2" id="KW-0560">Oxidoreductase</keyword>
<comment type="similarity">
    <text evidence="1 4">Belongs to the short-chain dehydrogenases/reductases (SDR) family.</text>
</comment>
<name>A0A7G9G8B6_9FIRM</name>
<evidence type="ECO:0000259" key="5">
    <source>
        <dbReference type="SMART" id="SM00822"/>
    </source>
</evidence>
<dbReference type="GO" id="GO:0008202">
    <property type="term" value="P:steroid metabolic process"/>
    <property type="evidence" value="ECO:0007669"/>
    <property type="project" value="UniProtKB-KW"/>
</dbReference>
<dbReference type="EMBL" id="CP060634">
    <property type="protein sequence ID" value="QNM07048.1"/>
    <property type="molecule type" value="Genomic_DNA"/>
</dbReference>
<feature type="domain" description="Ketoreductase" evidence="5">
    <location>
        <begin position="7"/>
        <end position="208"/>
    </location>
</feature>
<organism evidence="6 7">
    <name type="scientific">Qiania dongpingensis</name>
    <dbReference type="NCBI Taxonomy" id="2763669"/>
    <lineage>
        <taxon>Bacteria</taxon>
        <taxon>Bacillati</taxon>
        <taxon>Bacillota</taxon>
        <taxon>Clostridia</taxon>
        <taxon>Lachnospirales</taxon>
        <taxon>Lachnospiraceae</taxon>
        <taxon>Qiania</taxon>
    </lineage>
</organism>
<evidence type="ECO:0000256" key="1">
    <source>
        <dbReference type="ARBA" id="ARBA00006484"/>
    </source>
</evidence>
<dbReference type="InterPro" id="IPR002347">
    <property type="entry name" value="SDR_fam"/>
</dbReference>
<keyword evidence="3" id="KW-0753">Steroid metabolism</keyword>
<dbReference type="PANTHER" id="PTHR42879">
    <property type="entry name" value="3-OXOACYL-(ACYL-CARRIER-PROTEIN) REDUCTASE"/>
    <property type="match status" value="1"/>
</dbReference>
<evidence type="ECO:0000256" key="3">
    <source>
        <dbReference type="ARBA" id="ARBA00023221"/>
    </source>
</evidence>
<dbReference type="AlphaFoldDB" id="A0A7G9G8B6"/>
<dbReference type="NCBIfam" id="NF047420">
    <property type="entry name" value="EF_P_mod_YmfI"/>
    <property type="match status" value="1"/>
</dbReference>
<keyword evidence="3" id="KW-0443">Lipid metabolism</keyword>
<dbReference type="InterPro" id="IPR036291">
    <property type="entry name" value="NAD(P)-bd_dom_sf"/>
</dbReference>
<dbReference type="GO" id="GO:0032787">
    <property type="term" value="P:monocarboxylic acid metabolic process"/>
    <property type="evidence" value="ECO:0007669"/>
    <property type="project" value="UniProtKB-ARBA"/>
</dbReference>
<sequence length="245" mass="25777">MEHKKGKTVLVTGASRGIGRSIALRFAKAGYQTAICARGEQALLRIKQEIEAAGVPCLAVAADVGKAGGCREIFAAVEKTFGHADILINNAGVSHIGLLQDMTEAQWDEIMSINLSSVFYCCRLAIPPMVAAKHGKILNISSVWGNTGASCEVAYSASKGAVNSLTKALAKELAPSGIQVNALACGAIDTEMNRFLSPEDRASLIEEIPADRLGTPDEAAEMAFQIISSPAYLTGQVITLDGGWQ</sequence>
<evidence type="ECO:0000313" key="6">
    <source>
        <dbReference type="EMBL" id="QNM07048.1"/>
    </source>
</evidence>
<keyword evidence="7" id="KW-1185">Reference proteome</keyword>
<protein>
    <submittedName>
        <fullName evidence="6">SDR family NAD(P)-dependent oxidoreductase</fullName>
    </submittedName>
</protein>
<dbReference type="InterPro" id="IPR050259">
    <property type="entry name" value="SDR"/>
</dbReference>
<dbReference type="SUPFAM" id="SSF51735">
    <property type="entry name" value="NAD(P)-binding Rossmann-fold domains"/>
    <property type="match status" value="1"/>
</dbReference>
<dbReference type="KEGG" id="qdo:H9Q78_10385"/>
<dbReference type="PRINTS" id="PR00080">
    <property type="entry name" value="SDRFAMILY"/>
</dbReference>
<dbReference type="Pfam" id="PF00106">
    <property type="entry name" value="adh_short"/>
    <property type="match status" value="1"/>
</dbReference>
<evidence type="ECO:0000313" key="7">
    <source>
        <dbReference type="Proteomes" id="UP000515823"/>
    </source>
</evidence>
<evidence type="ECO:0000256" key="2">
    <source>
        <dbReference type="ARBA" id="ARBA00023002"/>
    </source>
</evidence>
<accession>A0A7G9G8B6</accession>
<dbReference type="GO" id="GO:0016491">
    <property type="term" value="F:oxidoreductase activity"/>
    <property type="evidence" value="ECO:0007669"/>
    <property type="project" value="UniProtKB-KW"/>
</dbReference>
<dbReference type="InterPro" id="IPR020904">
    <property type="entry name" value="Sc_DH/Rdtase_CS"/>
</dbReference>
<dbReference type="FunFam" id="3.40.50.720:FF:000173">
    <property type="entry name" value="3-oxoacyl-[acyl-carrier protein] reductase"/>
    <property type="match status" value="1"/>
</dbReference>
<gene>
    <name evidence="6" type="ORF">H9Q78_10385</name>
</gene>
<dbReference type="InterPro" id="IPR057326">
    <property type="entry name" value="KR_dom"/>
</dbReference>
<dbReference type="PANTHER" id="PTHR42879:SF2">
    <property type="entry name" value="3-OXOACYL-[ACYL-CARRIER-PROTEIN] REDUCTASE FABG"/>
    <property type="match status" value="1"/>
</dbReference>
<proteinExistence type="inferred from homology"/>
<dbReference type="Gene3D" id="3.40.50.720">
    <property type="entry name" value="NAD(P)-binding Rossmann-like Domain"/>
    <property type="match status" value="1"/>
</dbReference>
<reference evidence="6 7" key="1">
    <citation type="submission" date="2020-08" db="EMBL/GenBank/DDBJ databases">
        <authorList>
            <person name="Liu C."/>
            <person name="Sun Q."/>
        </authorList>
    </citation>
    <scope>NUCLEOTIDE SEQUENCE [LARGE SCALE GENOMIC DNA]</scope>
    <source>
        <strain evidence="6 7">NSJ-38</strain>
    </source>
</reference>
<dbReference type="Proteomes" id="UP000515823">
    <property type="component" value="Chromosome"/>
</dbReference>
<dbReference type="PRINTS" id="PR00081">
    <property type="entry name" value="GDHRDH"/>
</dbReference>
<dbReference type="PROSITE" id="PS00061">
    <property type="entry name" value="ADH_SHORT"/>
    <property type="match status" value="1"/>
</dbReference>
<evidence type="ECO:0000256" key="4">
    <source>
        <dbReference type="RuleBase" id="RU000363"/>
    </source>
</evidence>